<dbReference type="InterPro" id="IPR052018">
    <property type="entry name" value="PHP_domain"/>
</dbReference>
<dbReference type="PANTHER" id="PTHR42924:SF3">
    <property type="entry name" value="POLYMERASE_HISTIDINOL PHOSPHATASE N-TERMINAL DOMAIN-CONTAINING PROTEIN"/>
    <property type="match status" value="1"/>
</dbReference>
<protein>
    <submittedName>
        <fullName evidence="1">PHP domain protein</fullName>
    </submittedName>
</protein>
<dbReference type="InterPro" id="IPR016195">
    <property type="entry name" value="Pol/histidinol_Pase-like"/>
</dbReference>
<dbReference type="Pfam" id="PF13263">
    <property type="entry name" value="PHP_C"/>
    <property type="match status" value="1"/>
</dbReference>
<sequence length="163" mass="17261">LLPGVEVSTRDGHLLAYGVAEAPPRHRDLETTADWVRDHGGEPVIAHPFRWRHGAGGRLTAVAHVAGIEVRNAHNSAAANRRAEEWAELRHLAARGGSDVHVLADVGRAVTVFPDPVAGVDDLLEAIRTGRTRAAGASMSFGGRLGLLVSNGAKFVARGLRPV</sequence>
<dbReference type="GO" id="GO:0035312">
    <property type="term" value="F:5'-3' DNA exonuclease activity"/>
    <property type="evidence" value="ECO:0007669"/>
    <property type="project" value="TreeGrafter"/>
</dbReference>
<dbReference type="EMBL" id="AUZY01007076">
    <property type="protein sequence ID" value="EQD51615.1"/>
    <property type="molecule type" value="Genomic_DNA"/>
</dbReference>
<dbReference type="GO" id="GO:0004534">
    <property type="term" value="F:5'-3' RNA exonuclease activity"/>
    <property type="evidence" value="ECO:0007669"/>
    <property type="project" value="TreeGrafter"/>
</dbReference>
<evidence type="ECO:0000313" key="1">
    <source>
        <dbReference type="EMBL" id="EQD51615.1"/>
    </source>
</evidence>
<reference evidence="1" key="1">
    <citation type="submission" date="2013-08" db="EMBL/GenBank/DDBJ databases">
        <authorList>
            <person name="Mendez C."/>
            <person name="Richter M."/>
            <person name="Ferrer M."/>
            <person name="Sanchez J."/>
        </authorList>
    </citation>
    <scope>NUCLEOTIDE SEQUENCE</scope>
</reference>
<dbReference type="SUPFAM" id="SSF89550">
    <property type="entry name" value="PHP domain-like"/>
    <property type="match status" value="1"/>
</dbReference>
<comment type="caution">
    <text evidence="1">The sequence shown here is derived from an EMBL/GenBank/DDBJ whole genome shotgun (WGS) entry which is preliminary data.</text>
</comment>
<feature type="non-terminal residue" evidence="1">
    <location>
        <position position="1"/>
    </location>
</feature>
<name>T1BBN1_9ZZZZ</name>
<reference evidence="1" key="2">
    <citation type="journal article" date="2014" name="ISME J.">
        <title>Microbial stratification in low pH oxic and suboxic macroscopic growths along an acid mine drainage.</title>
        <authorList>
            <person name="Mendez-Garcia C."/>
            <person name="Mesa V."/>
            <person name="Sprenger R.R."/>
            <person name="Richter M."/>
            <person name="Diez M.S."/>
            <person name="Solano J."/>
            <person name="Bargiela R."/>
            <person name="Golyshina O.V."/>
            <person name="Manteca A."/>
            <person name="Ramos J.L."/>
            <person name="Gallego J.R."/>
            <person name="Llorente I."/>
            <person name="Martins Dos Santos V.A."/>
            <person name="Jensen O.N."/>
            <person name="Pelaez A.I."/>
            <person name="Sanchez J."/>
            <person name="Ferrer M."/>
        </authorList>
    </citation>
    <scope>NUCLEOTIDE SEQUENCE</scope>
</reference>
<dbReference type="Gene3D" id="3.20.20.140">
    <property type="entry name" value="Metal-dependent hydrolases"/>
    <property type="match status" value="1"/>
</dbReference>
<dbReference type="AlphaFoldDB" id="T1BBN1"/>
<accession>T1BBN1</accession>
<dbReference type="PANTHER" id="PTHR42924">
    <property type="entry name" value="EXONUCLEASE"/>
    <property type="match status" value="1"/>
</dbReference>
<proteinExistence type="predicted"/>
<gene>
    <name evidence="1" type="ORF">B1B_10947</name>
</gene>
<organism evidence="1">
    <name type="scientific">mine drainage metagenome</name>
    <dbReference type="NCBI Taxonomy" id="410659"/>
    <lineage>
        <taxon>unclassified sequences</taxon>
        <taxon>metagenomes</taxon>
        <taxon>ecological metagenomes</taxon>
    </lineage>
</organism>